<comment type="activity regulation">
    <text evidence="9">Activated by a monovalent cation that binds near, but not in, the active site. The most likely occupant of the site in vivo is potassium. Ion binding induces a conformational change that may alter substrate affinity.</text>
</comment>
<comment type="cofactor">
    <cofactor evidence="9">
        <name>Mg(2+)</name>
        <dbReference type="ChEBI" id="CHEBI:18420"/>
    </cofactor>
    <text evidence="9">Requires a divalent cation, most likely magnesium in vivo, as an electrophilic catalyst to aid phosphoryl group transfer. It is the chelate of the metal and the nucleotide that is the actual substrate.</text>
</comment>
<feature type="binding site" evidence="9">
    <location>
        <position position="283"/>
    </location>
    <ligand>
        <name>K(+)</name>
        <dbReference type="ChEBI" id="CHEBI:29103"/>
    </ligand>
</feature>
<evidence type="ECO:0000313" key="13">
    <source>
        <dbReference type="Proteomes" id="UP000326476"/>
    </source>
</evidence>
<dbReference type="PANTHER" id="PTHR10584:SF166">
    <property type="entry name" value="RIBOKINASE"/>
    <property type="match status" value="1"/>
</dbReference>
<dbReference type="InterPro" id="IPR011877">
    <property type="entry name" value="Ribokinase"/>
</dbReference>
<dbReference type="Proteomes" id="UP000326476">
    <property type="component" value="Unassembled WGS sequence"/>
</dbReference>
<comment type="caution">
    <text evidence="12">The sequence shown here is derived from an EMBL/GenBank/DDBJ whole genome shotgun (WGS) entry which is preliminary data.</text>
</comment>
<dbReference type="UniPathway" id="UPA00704">
    <property type="reaction ID" value="UER00715"/>
</dbReference>
<evidence type="ECO:0000256" key="8">
    <source>
        <dbReference type="ARBA" id="ARBA00023277"/>
    </source>
</evidence>
<dbReference type="InterPro" id="IPR017583">
    <property type="entry name" value="Tagatose/fructose_Pkinase"/>
</dbReference>
<dbReference type="UniPathway" id="UPA00916">
    <property type="reaction ID" value="UER00889"/>
</dbReference>
<keyword evidence="10" id="KW-0423">Lactose metabolism</keyword>
<evidence type="ECO:0000256" key="5">
    <source>
        <dbReference type="ARBA" id="ARBA00022840"/>
    </source>
</evidence>
<feature type="binding site" evidence="9">
    <location>
        <position position="247"/>
    </location>
    <ligand>
        <name>K(+)</name>
        <dbReference type="ChEBI" id="CHEBI:29103"/>
    </ligand>
</feature>
<comment type="catalytic activity">
    <reaction evidence="9">
        <text>D-ribose + ATP = D-ribose 5-phosphate + ADP + H(+)</text>
        <dbReference type="Rhea" id="RHEA:13697"/>
        <dbReference type="ChEBI" id="CHEBI:15378"/>
        <dbReference type="ChEBI" id="CHEBI:30616"/>
        <dbReference type="ChEBI" id="CHEBI:47013"/>
        <dbReference type="ChEBI" id="CHEBI:78346"/>
        <dbReference type="ChEBI" id="CHEBI:456216"/>
        <dbReference type="EC" id="2.7.1.15"/>
    </reaction>
</comment>
<dbReference type="Gene3D" id="3.40.1190.20">
    <property type="match status" value="1"/>
</dbReference>
<feature type="binding site" evidence="9">
    <location>
        <position position="141"/>
    </location>
    <ligand>
        <name>substrate</name>
    </ligand>
</feature>
<gene>
    <name evidence="9" type="primary">rbsK</name>
    <name evidence="12" type="ORF">F6I34_04955</name>
</gene>
<dbReference type="EC" id="2.7.1.15" evidence="9"/>
<dbReference type="GO" id="GO:0004747">
    <property type="term" value="F:ribokinase activity"/>
    <property type="evidence" value="ECO:0007669"/>
    <property type="project" value="UniProtKB-UniRule"/>
</dbReference>
<dbReference type="InterPro" id="IPR002139">
    <property type="entry name" value="Ribo/fructo_kinase"/>
</dbReference>
<evidence type="ECO:0000259" key="11">
    <source>
        <dbReference type="Pfam" id="PF00294"/>
    </source>
</evidence>
<feature type="active site" description="Proton acceptor" evidence="9">
    <location>
        <position position="253"/>
    </location>
</feature>
<comment type="similarity">
    <text evidence="10">Belongs to the carbohydrate kinase PfkB family. LacC subfamily.</text>
</comment>
<evidence type="ECO:0000256" key="7">
    <source>
        <dbReference type="ARBA" id="ARBA00022958"/>
    </source>
</evidence>
<dbReference type="EMBL" id="VYVN01000009">
    <property type="protein sequence ID" value="KAA9240405.1"/>
    <property type="molecule type" value="Genomic_DNA"/>
</dbReference>
<dbReference type="InterPro" id="IPR029056">
    <property type="entry name" value="Ribokinase-like"/>
</dbReference>
<comment type="function">
    <text evidence="9">Catalyzes the phosphorylation of ribose at O-5 in a reaction requiring ATP and magnesium. The resulting D-ribose-5-phosphate can then be used either for sythesis of nucleotides, histidine, and tryptophan, or as a component of the pentose phosphate pathway.</text>
</comment>
<keyword evidence="2 9" id="KW-0479">Metal-binding</keyword>
<dbReference type="GO" id="GO:0005988">
    <property type="term" value="P:lactose metabolic process"/>
    <property type="evidence" value="ECO:0007669"/>
    <property type="project" value="UniProtKB-KW"/>
</dbReference>
<keyword evidence="5 9" id="KW-0067">ATP-binding</keyword>
<feature type="binding site" evidence="9">
    <location>
        <position position="253"/>
    </location>
    <ligand>
        <name>substrate</name>
    </ligand>
</feature>
<evidence type="ECO:0000256" key="9">
    <source>
        <dbReference type="HAMAP-Rule" id="MF_01987"/>
    </source>
</evidence>
<dbReference type="Pfam" id="PF00294">
    <property type="entry name" value="PfkB"/>
    <property type="match status" value="1"/>
</dbReference>
<evidence type="ECO:0000256" key="3">
    <source>
        <dbReference type="ARBA" id="ARBA00022741"/>
    </source>
</evidence>
<evidence type="ECO:0000256" key="6">
    <source>
        <dbReference type="ARBA" id="ARBA00022842"/>
    </source>
</evidence>
<comment type="subunit">
    <text evidence="9">Homodimer.</text>
</comment>
<feature type="binding site" evidence="9">
    <location>
        <begin position="221"/>
        <end position="226"/>
    </location>
    <ligand>
        <name>ATP</name>
        <dbReference type="ChEBI" id="CHEBI:30616"/>
    </ligand>
</feature>
<evidence type="ECO:0000256" key="4">
    <source>
        <dbReference type="ARBA" id="ARBA00022777"/>
    </source>
</evidence>
<evidence type="ECO:0000313" key="12">
    <source>
        <dbReference type="EMBL" id="KAA9240405.1"/>
    </source>
</evidence>
<feature type="binding site" evidence="9">
    <location>
        <begin position="11"/>
        <end position="13"/>
    </location>
    <ligand>
        <name>substrate</name>
    </ligand>
</feature>
<organism evidence="12 13">
    <name type="scientific">Aerococcus tenax</name>
    <dbReference type="NCBI Taxonomy" id="3078812"/>
    <lineage>
        <taxon>Bacteria</taxon>
        <taxon>Bacillati</taxon>
        <taxon>Bacillota</taxon>
        <taxon>Bacilli</taxon>
        <taxon>Lactobacillales</taxon>
        <taxon>Aerococcaceae</taxon>
        <taxon>Aerococcus</taxon>
    </lineage>
</organism>
<comment type="similarity">
    <text evidence="9">Belongs to the carbohydrate kinase PfkB family. Ribokinase subfamily.</text>
</comment>
<comment type="caution">
    <text evidence="9">Lacks conserved residue(s) required for the propagation of feature annotation.</text>
</comment>
<dbReference type="GO" id="GO:0005524">
    <property type="term" value="F:ATP binding"/>
    <property type="evidence" value="ECO:0007669"/>
    <property type="project" value="UniProtKB-UniRule"/>
</dbReference>
<accession>A0A5N1BJW5</accession>
<feature type="binding site" evidence="9">
    <location>
        <position position="292"/>
    </location>
    <ligand>
        <name>K(+)</name>
        <dbReference type="ChEBI" id="CHEBI:29103"/>
    </ligand>
</feature>
<keyword evidence="8 9" id="KW-0119">Carbohydrate metabolism</keyword>
<reference evidence="13" key="1">
    <citation type="submission" date="2019-09" db="EMBL/GenBank/DDBJ databases">
        <title>Draft genome sequence assemblies of isolates from the urinary tract.</title>
        <authorList>
            <person name="Mores C.R."/>
            <person name="Putonti C."/>
            <person name="Wolfe A.J."/>
        </authorList>
    </citation>
    <scope>NUCLEOTIDE SEQUENCE [LARGE SCALE GENOMIC DNA]</scope>
    <source>
        <strain evidence="13">UMB8614</strain>
    </source>
</reference>
<dbReference type="RefSeq" id="WP_111822133.1">
    <property type="nucleotide sequence ID" value="NZ_QMGY01000003.1"/>
</dbReference>
<comment type="pathway">
    <text evidence="9">Carbohydrate metabolism; D-ribose degradation; D-ribose 5-phosphate from beta-D-ribopyranose: step 2/2.</text>
</comment>
<name>A0A5N1BJW5_9LACT</name>
<comment type="pathway">
    <text evidence="10">Carbohydrate metabolism; D-tagatose 6-phosphate degradation; D-glyceraldehyde 3-phosphate and glycerone phosphate from D-tagatose 6-phosphate: step 1/2.</text>
</comment>
<protein>
    <recommendedName>
        <fullName evidence="9">Ribokinase</fullName>
        <shortName evidence="9">RK</shortName>
        <ecNumber evidence="9">2.7.1.15</ecNumber>
    </recommendedName>
</protein>
<sequence>MKKLCVIGAVNMDIILEVDASPLQGETTVANSTHKALGGKGSNAAIATKRLGLDTHFYGCVGNDENGNELRENLENEGIDISSMTIFDEVSTGTAYIILEKDGNNRIIAAPGGNQAITEKEIRENCAPLIEEADLVFMNLEISQEAAKAVLEVCKEKDKKIVVDAGPAKGWSAEDFKDIYMISPNEQELSDLMHYEIKTRDEVIEAGKKLLDLGIEHVIVKLGEKGSIYIGQDDIYDQKKYDVDVKDTTAAGDIYMAGLCKGLLEEQTIPESMDLASKVAAISVTRLGASPSAPTLADLDNFDSFLK</sequence>
<dbReference type="HAMAP" id="MF_01987">
    <property type="entry name" value="Ribokinase"/>
    <property type="match status" value="1"/>
</dbReference>
<dbReference type="GO" id="GO:2001059">
    <property type="term" value="P:D-tagatose 6-phosphate catabolic process"/>
    <property type="evidence" value="ECO:0007669"/>
    <property type="project" value="UniProtKB-UniPathway"/>
</dbReference>
<dbReference type="GO" id="GO:0019303">
    <property type="term" value="P:D-ribose catabolic process"/>
    <property type="evidence" value="ECO:0007669"/>
    <property type="project" value="UniProtKB-UniRule"/>
</dbReference>
<keyword evidence="7 9" id="KW-0630">Potassium</keyword>
<dbReference type="PIRSF" id="PIRSF000535">
    <property type="entry name" value="1PFK/6PFK/LacC"/>
    <property type="match status" value="1"/>
</dbReference>
<keyword evidence="6 9" id="KW-0460">Magnesium</keyword>
<dbReference type="PANTHER" id="PTHR10584">
    <property type="entry name" value="SUGAR KINASE"/>
    <property type="match status" value="1"/>
</dbReference>
<dbReference type="InterPro" id="IPR011611">
    <property type="entry name" value="PfkB_dom"/>
</dbReference>
<feature type="binding site" evidence="9">
    <location>
        <position position="185"/>
    </location>
    <ligand>
        <name>ATP</name>
        <dbReference type="ChEBI" id="CHEBI:30616"/>
    </ligand>
</feature>
<feature type="binding site" evidence="9">
    <location>
        <position position="288"/>
    </location>
    <ligand>
        <name>K(+)</name>
        <dbReference type="ChEBI" id="CHEBI:29103"/>
    </ligand>
</feature>
<comment type="subcellular location">
    <subcellularLocation>
        <location evidence="9">Cytoplasm</location>
    </subcellularLocation>
</comment>
<feature type="binding site" evidence="9">
    <location>
        <begin position="39"/>
        <end position="43"/>
    </location>
    <ligand>
        <name>substrate</name>
    </ligand>
</feature>
<proteinExistence type="inferred from homology"/>
<dbReference type="AlphaFoldDB" id="A0A5N1BJW5"/>
<keyword evidence="3 9" id="KW-0547">Nucleotide-binding</keyword>
<keyword evidence="9" id="KW-0963">Cytoplasm</keyword>
<dbReference type="PRINTS" id="PR00990">
    <property type="entry name" value="RIBOKINASE"/>
</dbReference>
<evidence type="ECO:0000256" key="1">
    <source>
        <dbReference type="ARBA" id="ARBA00022679"/>
    </source>
</evidence>
<evidence type="ECO:0000256" key="2">
    <source>
        <dbReference type="ARBA" id="ARBA00022723"/>
    </source>
</evidence>
<dbReference type="GO" id="GO:0009024">
    <property type="term" value="F:tagatose-6-phosphate kinase activity"/>
    <property type="evidence" value="ECO:0007669"/>
    <property type="project" value="UniProtKB-EC"/>
</dbReference>
<feature type="domain" description="Carbohydrate kinase PfkB" evidence="11">
    <location>
        <begin position="1"/>
        <end position="295"/>
    </location>
</feature>
<comment type="catalytic activity">
    <reaction evidence="10">
        <text>D-tagatofuranose 6-phosphate + ATP = D-tagatofuranose 1,6-bisphosphate + ADP + H(+)</text>
        <dbReference type="Rhea" id="RHEA:12420"/>
        <dbReference type="ChEBI" id="CHEBI:15378"/>
        <dbReference type="ChEBI" id="CHEBI:30616"/>
        <dbReference type="ChEBI" id="CHEBI:58694"/>
        <dbReference type="ChEBI" id="CHEBI:58695"/>
        <dbReference type="ChEBI" id="CHEBI:456216"/>
        <dbReference type="EC" id="2.7.1.144"/>
    </reaction>
</comment>
<feature type="binding site" evidence="9">
    <location>
        <begin position="252"/>
        <end position="253"/>
    </location>
    <ligand>
        <name>ATP</name>
        <dbReference type="ChEBI" id="CHEBI:30616"/>
    </ligand>
</feature>
<dbReference type="GO" id="GO:0005737">
    <property type="term" value="C:cytoplasm"/>
    <property type="evidence" value="ECO:0007669"/>
    <property type="project" value="UniProtKB-SubCell"/>
</dbReference>
<keyword evidence="1 9" id="KW-0808">Transferase</keyword>
<dbReference type="SUPFAM" id="SSF53613">
    <property type="entry name" value="Ribokinase-like"/>
    <property type="match status" value="1"/>
</dbReference>
<dbReference type="GO" id="GO:0046872">
    <property type="term" value="F:metal ion binding"/>
    <property type="evidence" value="ECO:0007669"/>
    <property type="project" value="UniProtKB-KW"/>
</dbReference>
<keyword evidence="13" id="KW-1185">Reference proteome</keyword>
<feature type="binding site" evidence="9">
    <location>
        <position position="286"/>
    </location>
    <ligand>
        <name>K(+)</name>
        <dbReference type="ChEBI" id="CHEBI:29103"/>
    </ligand>
</feature>
<keyword evidence="4 9" id="KW-0418">Kinase</keyword>
<evidence type="ECO:0000256" key="10">
    <source>
        <dbReference type="PIRNR" id="PIRNR000535"/>
    </source>
</evidence>
<dbReference type="CDD" id="cd01174">
    <property type="entry name" value="ribokinase"/>
    <property type="match status" value="1"/>
</dbReference>
<feature type="binding site" evidence="9">
    <location>
        <position position="249"/>
    </location>
    <ligand>
        <name>K(+)</name>
        <dbReference type="ChEBI" id="CHEBI:29103"/>
    </ligand>
</feature>